<evidence type="ECO:0000313" key="3">
    <source>
        <dbReference type="Proteomes" id="UP001500305"/>
    </source>
</evidence>
<feature type="region of interest" description="Disordered" evidence="1">
    <location>
        <begin position="124"/>
        <end position="153"/>
    </location>
</feature>
<accession>A0ABN3F0I9</accession>
<feature type="region of interest" description="Disordered" evidence="1">
    <location>
        <begin position="88"/>
        <end position="108"/>
    </location>
</feature>
<evidence type="ECO:0000256" key="1">
    <source>
        <dbReference type="SAM" id="MobiDB-lite"/>
    </source>
</evidence>
<keyword evidence="3" id="KW-1185">Reference proteome</keyword>
<reference evidence="2 3" key="1">
    <citation type="journal article" date="2019" name="Int. J. Syst. Evol. Microbiol.">
        <title>The Global Catalogue of Microorganisms (GCM) 10K type strain sequencing project: providing services to taxonomists for standard genome sequencing and annotation.</title>
        <authorList>
            <consortium name="The Broad Institute Genomics Platform"/>
            <consortium name="The Broad Institute Genome Sequencing Center for Infectious Disease"/>
            <person name="Wu L."/>
            <person name="Ma J."/>
        </authorList>
    </citation>
    <scope>NUCLEOTIDE SEQUENCE [LARGE SCALE GENOMIC DNA]</scope>
    <source>
        <strain evidence="2 3">JCM 7356</strain>
    </source>
</reference>
<dbReference type="Proteomes" id="UP001500305">
    <property type="component" value="Unassembled WGS sequence"/>
</dbReference>
<comment type="caution">
    <text evidence="2">The sequence shown here is derived from an EMBL/GenBank/DDBJ whole genome shotgun (WGS) entry which is preliminary data.</text>
</comment>
<name>A0ABN3F0I9_9ACTN</name>
<gene>
    <name evidence="2" type="ORF">GCM10010430_76710</name>
</gene>
<evidence type="ECO:0000313" key="2">
    <source>
        <dbReference type="EMBL" id="GAA2279379.1"/>
    </source>
</evidence>
<protein>
    <submittedName>
        <fullName evidence="2">Uncharacterized protein</fullName>
    </submittedName>
</protein>
<organism evidence="2 3">
    <name type="scientific">Kitasatospora cystarginea</name>
    <dbReference type="NCBI Taxonomy" id="58350"/>
    <lineage>
        <taxon>Bacteria</taxon>
        <taxon>Bacillati</taxon>
        <taxon>Actinomycetota</taxon>
        <taxon>Actinomycetes</taxon>
        <taxon>Kitasatosporales</taxon>
        <taxon>Streptomycetaceae</taxon>
        <taxon>Kitasatospora</taxon>
    </lineage>
</organism>
<sequence>MCRQRQDAFPRPGTRGQLGAVEGRALVDIGRDLLGVRAEVAQGGVQGLPGVEGGVVVVVQVEEEHTGEQAPPDRLVRDGETECGLARAAHSEHGRHHHRLPSRRDAVPGCRVQASQQVLQLLLPAGEPGRDGPRRGGSRIIGRKNNGYGARRF</sequence>
<dbReference type="EMBL" id="BAAATR010000067">
    <property type="protein sequence ID" value="GAA2279379.1"/>
    <property type="molecule type" value="Genomic_DNA"/>
</dbReference>
<proteinExistence type="predicted"/>